<sequence>MAAGALAISSITPALDIPGNEPTAAGAVTTNQLLSLDGIPFESADATFDAINTVEATSAPLSAPNEQGLIDPNSLENSKVRYPFDQEIRLTDPFGYRTAPVEQFHDAQDMAAPHGTPIRAIASGVVLEAGFANDGCGFSLKLQHLVDDQTLTSRYCHMANNSHSYQVGDTIKIGDLAGQVGNTGMSFGPHLHLALRLNGEAIDPMPYLAKMAKS</sequence>
<feature type="domain" description="M23ase beta-sheet core" evidence="2">
    <location>
        <begin position="104"/>
        <end position="204"/>
    </location>
</feature>
<dbReference type="PANTHER" id="PTHR21666">
    <property type="entry name" value="PEPTIDASE-RELATED"/>
    <property type="match status" value="1"/>
</dbReference>
<dbReference type="Gene3D" id="2.70.70.10">
    <property type="entry name" value="Glucose Permease (Domain IIA)"/>
    <property type="match status" value="1"/>
</dbReference>
<keyword evidence="4" id="KW-1185">Reference proteome</keyword>
<dbReference type="SUPFAM" id="SSF51261">
    <property type="entry name" value="Duplicated hybrid motif"/>
    <property type="match status" value="1"/>
</dbReference>
<dbReference type="CDD" id="cd12797">
    <property type="entry name" value="M23_peptidase"/>
    <property type="match status" value="1"/>
</dbReference>
<accession>A0ABQ2DDV8</accession>
<dbReference type="InterPro" id="IPR011055">
    <property type="entry name" value="Dup_hybrid_motif"/>
</dbReference>
<dbReference type="PANTHER" id="PTHR21666:SF289">
    <property type="entry name" value="L-ALA--D-GLU ENDOPEPTIDASE"/>
    <property type="match status" value="1"/>
</dbReference>
<dbReference type="Proteomes" id="UP000606115">
    <property type="component" value="Unassembled WGS sequence"/>
</dbReference>
<keyword evidence="1" id="KW-0732">Signal</keyword>
<dbReference type="InterPro" id="IPR016047">
    <property type="entry name" value="M23ase_b-sheet_dom"/>
</dbReference>
<dbReference type="InterPro" id="IPR050570">
    <property type="entry name" value="Cell_wall_metabolism_enzyme"/>
</dbReference>
<dbReference type="Pfam" id="PF01551">
    <property type="entry name" value="Peptidase_M23"/>
    <property type="match status" value="1"/>
</dbReference>
<evidence type="ECO:0000259" key="2">
    <source>
        <dbReference type="Pfam" id="PF01551"/>
    </source>
</evidence>
<protein>
    <recommendedName>
        <fullName evidence="2">M23ase beta-sheet core domain-containing protein</fullName>
    </recommendedName>
</protein>
<name>A0ABQ2DDV8_9MICC</name>
<reference evidence="4" key="1">
    <citation type="journal article" date="2019" name="Int. J. Syst. Evol. Microbiol.">
        <title>The Global Catalogue of Microorganisms (GCM) 10K type strain sequencing project: providing services to taxonomists for standard genome sequencing and annotation.</title>
        <authorList>
            <consortium name="The Broad Institute Genomics Platform"/>
            <consortium name="The Broad Institute Genome Sequencing Center for Infectious Disease"/>
            <person name="Wu L."/>
            <person name="Ma J."/>
        </authorList>
    </citation>
    <scope>NUCLEOTIDE SEQUENCE [LARGE SCALE GENOMIC DNA]</scope>
    <source>
        <strain evidence="4">CGMCC 1.3685</strain>
    </source>
</reference>
<gene>
    <name evidence="3" type="ORF">GCM10007173_10750</name>
</gene>
<dbReference type="EMBL" id="BMKX01000002">
    <property type="protein sequence ID" value="GGJ54040.1"/>
    <property type="molecule type" value="Genomic_DNA"/>
</dbReference>
<evidence type="ECO:0000313" key="3">
    <source>
        <dbReference type="EMBL" id="GGJ54040.1"/>
    </source>
</evidence>
<evidence type="ECO:0000313" key="4">
    <source>
        <dbReference type="Proteomes" id="UP000606115"/>
    </source>
</evidence>
<comment type="caution">
    <text evidence="3">The sequence shown here is derived from an EMBL/GenBank/DDBJ whole genome shotgun (WGS) entry which is preliminary data.</text>
</comment>
<evidence type="ECO:0000256" key="1">
    <source>
        <dbReference type="ARBA" id="ARBA00022729"/>
    </source>
</evidence>
<proteinExistence type="predicted"/>
<organism evidence="3 4">
    <name type="scientific">Glutamicibacter ardleyensis</name>
    <dbReference type="NCBI Taxonomy" id="225894"/>
    <lineage>
        <taxon>Bacteria</taxon>
        <taxon>Bacillati</taxon>
        <taxon>Actinomycetota</taxon>
        <taxon>Actinomycetes</taxon>
        <taxon>Micrococcales</taxon>
        <taxon>Micrococcaceae</taxon>
        <taxon>Glutamicibacter</taxon>
    </lineage>
</organism>